<dbReference type="SUPFAM" id="SSF53822">
    <property type="entry name" value="Periplasmic binding protein-like I"/>
    <property type="match status" value="1"/>
</dbReference>
<evidence type="ECO:0000313" key="6">
    <source>
        <dbReference type="Proteomes" id="UP000009173"/>
    </source>
</evidence>
<proteinExistence type="inferred from homology"/>
<feature type="domain" description="Leucine-binding protein" evidence="4">
    <location>
        <begin position="27"/>
        <end position="370"/>
    </location>
</feature>
<dbReference type="PANTHER" id="PTHR47151">
    <property type="entry name" value="LEU/ILE/VAL-BINDING ABC TRANSPORTER SUBUNIT"/>
    <property type="match status" value="1"/>
</dbReference>
<evidence type="ECO:0000256" key="3">
    <source>
        <dbReference type="SAM" id="SignalP"/>
    </source>
</evidence>
<dbReference type="CDD" id="cd06342">
    <property type="entry name" value="PBP1_ABC_LIVBP-like"/>
    <property type="match status" value="1"/>
</dbReference>
<evidence type="ECO:0000259" key="4">
    <source>
        <dbReference type="Pfam" id="PF13458"/>
    </source>
</evidence>
<name>A0A0H3AA17_NITV4</name>
<reference evidence="6" key="1">
    <citation type="journal article" date="2009" name="Environ. Microbiol.">
        <title>Contribution of mobile genetic elements to Desulfovibrio vulgaris genome plasticity.</title>
        <authorList>
            <person name="Walker C.B."/>
            <person name="Stolyar S."/>
            <person name="Chivian D."/>
            <person name="Pinel N."/>
            <person name="Gabster J.A."/>
            <person name="Dehal P.S."/>
            <person name="He Z."/>
            <person name="Yang Z.K."/>
            <person name="Yen H.C."/>
            <person name="Zhou J."/>
            <person name="Wall J.D."/>
            <person name="Hazen T.C."/>
            <person name="Arkin A.P."/>
            <person name="Stahl D.A."/>
        </authorList>
    </citation>
    <scope>NUCLEOTIDE SEQUENCE [LARGE SCALE GENOMIC DNA]</scope>
    <source>
        <strain evidence="6">DP4</strain>
    </source>
</reference>
<gene>
    <name evidence="5" type="ordered locus">Dvul_2254</name>
</gene>
<dbReference type="KEGG" id="dvl:Dvul_2254"/>
<dbReference type="Pfam" id="PF13458">
    <property type="entry name" value="Peripla_BP_6"/>
    <property type="match status" value="1"/>
</dbReference>
<dbReference type="Proteomes" id="UP000009173">
    <property type="component" value="Chromosome"/>
</dbReference>
<accession>A0A0H3AA17</accession>
<dbReference type="PANTHER" id="PTHR47151:SF2">
    <property type="entry name" value="AMINO ACID BINDING PROTEIN"/>
    <property type="match status" value="1"/>
</dbReference>
<dbReference type="InterPro" id="IPR028082">
    <property type="entry name" value="Peripla_BP_I"/>
</dbReference>
<dbReference type="AlphaFoldDB" id="A0A0H3AA17"/>
<evidence type="ECO:0000256" key="1">
    <source>
        <dbReference type="ARBA" id="ARBA00010062"/>
    </source>
</evidence>
<comment type="similarity">
    <text evidence="1">Belongs to the leucine-binding protein family.</text>
</comment>
<organism evidence="5 6">
    <name type="scientific">Nitratidesulfovibrio vulgaris (strain DP4)</name>
    <name type="common">Desulfovibrio vulgaris</name>
    <dbReference type="NCBI Taxonomy" id="391774"/>
    <lineage>
        <taxon>Bacteria</taxon>
        <taxon>Pseudomonadati</taxon>
        <taxon>Thermodesulfobacteriota</taxon>
        <taxon>Desulfovibrionia</taxon>
        <taxon>Desulfovibrionales</taxon>
        <taxon>Desulfovibrionaceae</taxon>
        <taxon>Nitratidesulfovibrio</taxon>
    </lineage>
</organism>
<feature type="chain" id="PRO_5002604155" evidence="3">
    <location>
        <begin position="25"/>
        <end position="376"/>
    </location>
</feature>
<evidence type="ECO:0000313" key="5">
    <source>
        <dbReference type="EMBL" id="ABM29270.1"/>
    </source>
</evidence>
<dbReference type="HOGENOM" id="CLU_027128_6_0_7"/>
<feature type="signal peptide" evidence="3">
    <location>
        <begin position="1"/>
        <end position="24"/>
    </location>
</feature>
<dbReference type="Gene3D" id="3.40.50.2300">
    <property type="match status" value="2"/>
</dbReference>
<sequence length="376" mass="40232" precursor="true">MKGVVRLLAVCMVTSLLMAATAFAAGPVRVGLMCPLTGKWASEGQDMRNIVELLAEEVNKAGGINGNKVELIVEDDGGDPRTAALAAQKLSTSGVTAVIGTYGSAVTEASQNIYDEAGIAQIATGSTNVRLTEKGLKLFLRTCPRDDEQGRVAAKVIKSKGYKAVALLHDNSSYAKGLADETKALLDKDGTKIVFYDALTPGERDYTAILTKLKAANPDIIFFTGYYPEVGMLLRQKMEMKWNVPMMGGDAANNLDLVKIAGKPAAKGYFFLSPPVPQDFDTAEAKAFLAAYKAKHNALPNSVWSVLAGDAFKVIVEAVQKGGKADGASIATYLKTQLKNYPGLSGQISFNEKGDRVGDLYRVYDVNAEGEFVLQR</sequence>
<dbReference type="InterPro" id="IPR028081">
    <property type="entry name" value="Leu-bd"/>
</dbReference>
<dbReference type="RefSeq" id="WP_011792744.1">
    <property type="nucleotide sequence ID" value="NC_008751.1"/>
</dbReference>
<protein>
    <submittedName>
        <fullName evidence="5">Amino acid/amide ABC transporter substrate-binding protein, HAAT family</fullName>
    </submittedName>
</protein>
<keyword evidence="2 3" id="KW-0732">Signal</keyword>
<evidence type="ECO:0000256" key="2">
    <source>
        <dbReference type="ARBA" id="ARBA00022729"/>
    </source>
</evidence>
<dbReference type="EMBL" id="CP000527">
    <property type="protein sequence ID" value="ABM29270.1"/>
    <property type="molecule type" value="Genomic_DNA"/>
</dbReference>